<sequence length="555" mass="63205">MDQEPRNQLYFGDNLEVLRENIASESVDLVYLDPPFNSKATYNVLFKEAEGTPSAAQIEAFTDFWHWDEVSARTYHELVTGGQAPPALVDLLQGFEQFLGHNDMLAYLVMMAPRLVELKRVLKPTGSIYLHCDPTAGHYLKILMDAVFGVKNFVNEIIWQKIRVGKAQSHQFAKLQDVIFFYSKTNKNTFNQLRMPPSQGYIDKYYTNVEEETGRRYQLISFIQGGEGPPRRFGDRILKPPAGKHWIWSQERIDEAMEKGWLVFTDPNKPRLKRYLDQYEGKNIGTIWTDIFPINAVAKERLGYPTQKPVALLERILQASSNEGDVVLDPFCGCGTTIAAAQALGRRWIGIDITYLAINLIKNRLADHFGEEVEYEVHGIPKDWESARELAEATDRPRKEFELWALSLVNARPKGDPTKKGGADKGIDGIRFFIDGKQRKYQKVIVQVKSDAKPKVSYVRDLVGTMQREKAVMGALILLYEPSERSDIPAEAASAGFYHSEIMNKDYPKVQVLTVKGLLEGTERLKIPQIAPDDVTFKRAERITKDKDKQKKLDV</sequence>
<dbReference type="GO" id="GO:0008170">
    <property type="term" value="F:N-methyltransferase activity"/>
    <property type="evidence" value="ECO:0007669"/>
    <property type="project" value="InterPro"/>
</dbReference>
<evidence type="ECO:0000256" key="2">
    <source>
        <dbReference type="ARBA" id="ARBA00022603"/>
    </source>
</evidence>
<feature type="domain" description="DNA methylase N-4/N-6" evidence="4">
    <location>
        <begin position="27"/>
        <end position="361"/>
    </location>
</feature>
<evidence type="ECO:0000259" key="4">
    <source>
        <dbReference type="Pfam" id="PF01555"/>
    </source>
</evidence>
<dbReference type="AlphaFoldDB" id="A0A532V5Z1"/>
<proteinExistence type="inferred from homology"/>
<dbReference type="InterPro" id="IPR002941">
    <property type="entry name" value="DNA_methylase_N4/N6"/>
</dbReference>
<keyword evidence="3 6" id="KW-0808">Transferase</keyword>
<dbReference type="PRINTS" id="PR00508">
    <property type="entry name" value="S21N4MTFRASE"/>
</dbReference>
<dbReference type="GO" id="GO:0032259">
    <property type="term" value="P:methylation"/>
    <property type="evidence" value="ECO:0007669"/>
    <property type="project" value="UniProtKB-KW"/>
</dbReference>
<dbReference type="CDD" id="cd02440">
    <property type="entry name" value="AdoMet_MTases"/>
    <property type="match status" value="1"/>
</dbReference>
<gene>
    <name evidence="6" type="ORF">CEE36_06825</name>
</gene>
<dbReference type="GO" id="GO:0003677">
    <property type="term" value="F:DNA binding"/>
    <property type="evidence" value="ECO:0007669"/>
    <property type="project" value="InterPro"/>
</dbReference>
<dbReference type="InterPro" id="IPR002052">
    <property type="entry name" value="DNA_methylase_N6_adenine_CS"/>
</dbReference>
<name>A0A532V5Z1_UNCT6</name>
<evidence type="ECO:0000313" key="6">
    <source>
        <dbReference type="EMBL" id="TKJ42608.1"/>
    </source>
</evidence>
<feature type="domain" description="Restriction endonuclease type IV Mrr" evidence="5">
    <location>
        <begin position="399"/>
        <end position="479"/>
    </location>
</feature>
<keyword evidence="2 6" id="KW-0489">Methyltransferase</keyword>
<dbReference type="EMBL" id="NJBO01000010">
    <property type="protein sequence ID" value="TKJ42608.1"/>
    <property type="molecule type" value="Genomic_DNA"/>
</dbReference>
<dbReference type="SUPFAM" id="SSF53335">
    <property type="entry name" value="S-adenosyl-L-methionine-dependent methyltransferases"/>
    <property type="match status" value="1"/>
</dbReference>
<dbReference type="InterPro" id="IPR007560">
    <property type="entry name" value="Restrct_endonuc_IV_Mrr"/>
</dbReference>
<dbReference type="InterPro" id="IPR001091">
    <property type="entry name" value="RM_Methyltransferase"/>
</dbReference>
<dbReference type="Gene3D" id="3.40.50.150">
    <property type="entry name" value="Vaccinia Virus protein VP39"/>
    <property type="match status" value="1"/>
</dbReference>
<dbReference type="InterPro" id="IPR029063">
    <property type="entry name" value="SAM-dependent_MTases_sf"/>
</dbReference>
<dbReference type="GO" id="GO:0004519">
    <property type="term" value="F:endonuclease activity"/>
    <property type="evidence" value="ECO:0007669"/>
    <property type="project" value="InterPro"/>
</dbReference>
<dbReference type="Pfam" id="PF04471">
    <property type="entry name" value="Mrr_cat"/>
    <property type="match status" value="1"/>
</dbReference>
<dbReference type="PANTHER" id="PTHR13370:SF24">
    <property type="entry name" value="TYPE III RESTRICTION-MODIFICATION ENZYME STYLTI MOD SUBUNIT"/>
    <property type="match status" value="1"/>
</dbReference>
<dbReference type="Pfam" id="PF01555">
    <property type="entry name" value="N6_N4_Mtase"/>
    <property type="match status" value="1"/>
</dbReference>
<comment type="similarity">
    <text evidence="1">Belongs to the N(4)/N(6)-methyltransferase family.</text>
</comment>
<dbReference type="GO" id="GO:0009307">
    <property type="term" value="P:DNA restriction-modification system"/>
    <property type="evidence" value="ECO:0007669"/>
    <property type="project" value="InterPro"/>
</dbReference>
<accession>A0A532V5Z1</accession>
<dbReference type="PROSITE" id="PS00092">
    <property type="entry name" value="N6_MTASE"/>
    <property type="match status" value="1"/>
</dbReference>
<dbReference type="GO" id="GO:0005737">
    <property type="term" value="C:cytoplasm"/>
    <property type="evidence" value="ECO:0007669"/>
    <property type="project" value="TreeGrafter"/>
</dbReference>
<comment type="caution">
    <text evidence="6">The sequence shown here is derived from an EMBL/GenBank/DDBJ whole genome shotgun (WGS) entry which is preliminary data.</text>
</comment>
<reference evidence="6 7" key="1">
    <citation type="submission" date="2017-06" db="EMBL/GenBank/DDBJ databases">
        <title>Novel microbial phyla capable of carbon fixation and sulfur reduction in deep-sea sediments.</title>
        <authorList>
            <person name="Huang J."/>
            <person name="Baker B."/>
            <person name="Wang Y."/>
        </authorList>
    </citation>
    <scope>NUCLEOTIDE SEQUENCE [LARGE SCALE GENOMIC DNA]</scope>
    <source>
        <strain evidence="6">B3_TA06</strain>
    </source>
</reference>
<dbReference type="PANTHER" id="PTHR13370">
    <property type="entry name" value="RNA METHYLASE-RELATED"/>
    <property type="match status" value="1"/>
</dbReference>
<evidence type="ECO:0000256" key="3">
    <source>
        <dbReference type="ARBA" id="ARBA00022679"/>
    </source>
</evidence>
<dbReference type="Proteomes" id="UP000317778">
    <property type="component" value="Unassembled WGS sequence"/>
</dbReference>
<evidence type="ECO:0000259" key="5">
    <source>
        <dbReference type="Pfam" id="PF04471"/>
    </source>
</evidence>
<evidence type="ECO:0000256" key="1">
    <source>
        <dbReference type="ARBA" id="ARBA00006594"/>
    </source>
</evidence>
<evidence type="ECO:0000313" key="7">
    <source>
        <dbReference type="Proteomes" id="UP000317778"/>
    </source>
</evidence>
<organism evidence="6 7">
    <name type="scientific">candidate division TA06 bacterium B3_TA06</name>
    <dbReference type="NCBI Taxonomy" id="2012487"/>
    <lineage>
        <taxon>Bacteria</taxon>
        <taxon>Bacteria division TA06</taxon>
    </lineage>
</organism>
<protein>
    <submittedName>
        <fullName evidence="6">Site-specific DNA-methyltransferase</fullName>
    </submittedName>
</protein>